<gene>
    <name evidence="2" type="ORF">MNBD_ALPHA02-1576</name>
</gene>
<proteinExistence type="predicted"/>
<dbReference type="Pfam" id="PF12973">
    <property type="entry name" value="Cupin_7"/>
    <property type="match status" value="1"/>
</dbReference>
<dbReference type="SUPFAM" id="SSF51182">
    <property type="entry name" value="RmlC-like cupins"/>
    <property type="match status" value="1"/>
</dbReference>
<dbReference type="Gene3D" id="2.60.120.10">
    <property type="entry name" value="Jelly Rolls"/>
    <property type="match status" value="1"/>
</dbReference>
<protein>
    <recommendedName>
        <fullName evidence="1">ChrR-like cupin domain-containing protein</fullName>
    </recommendedName>
</protein>
<dbReference type="EMBL" id="UOED01000059">
    <property type="protein sequence ID" value="VAV90580.1"/>
    <property type="molecule type" value="Genomic_DNA"/>
</dbReference>
<organism evidence="2">
    <name type="scientific">hydrothermal vent metagenome</name>
    <dbReference type="NCBI Taxonomy" id="652676"/>
    <lineage>
        <taxon>unclassified sequences</taxon>
        <taxon>metagenomes</taxon>
        <taxon>ecological metagenomes</taxon>
    </lineage>
</organism>
<dbReference type="InterPro" id="IPR025979">
    <property type="entry name" value="ChrR-like_cupin_dom"/>
</dbReference>
<dbReference type="InterPro" id="IPR011051">
    <property type="entry name" value="RmlC_Cupin_sf"/>
</dbReference>
<name>A0A3B0RBV2_9ZZZZ</name>
<dbReference type="InterPro" id="IPR014710">
    <property type="entry name" value="RmlC-like_jellyroll"/>
</dbReference>
<dbReference type="AlphaFoldDB" id="A0A3B0RBV2"/>
<sequence>MSDTSLTIKNCVKANTPHRPAFFNPAPLPWADWVMPGTYFKLLNINELTGGFTMLLKVDPDVTAPVHHHIGGIEAYVVEGEFGYGADDRGGVGSYVLEAGGSIHEPSSPEGVIMFAVVHGPLVGYNEDGTIAAVIDGRFMYDLAGQNNVADHITVTNTFTNDD</sequence>
<accession>A0A3B0RBV2</accession>
<evidence type="ECO:0000313" key="2">
    <source>
        <dbReference type="EMBL" id="VAV90580.1"/>
    </source>
</evidence>
<evidence type="ECO:0000259" key="1">
    <source>
        <dbReference type="Pfam" id="PF12973"/>
    </source>
</evidence>
<reference evidence="2" key="1">
    <citation type="submission" date="2018-06" db="EMBL/GenBank/DDBJ databases">
        <authorList>
            <person name="Zhirakovskaya E."/>
        </authorList>
    </citation>
    <scope>NUCLEOTIDE SEQUENCE</scope>
</reference>
<feature type="domain" description="ChrR-like cupin" evidence="1">
    <location>
        <begin position="22"/>
        <end position="122"/>
    </location>
</feature>
<dbReference type="CDD" id="cd20302">
    <property type="entry name" value="cupin_DAD"/>
    <property type="match status" value="1"/>
</dbReference>